<dbReference type="PIRSF" id="PIRSF028200">
    <property type="entry name" value="UCP028200"/>
    <property type="match status" value="1"/>
</dbReference>
<name>A0ABS1T2S7_9GAMM</name>
<dbReference type="PROSITE" id="PS51257">
    <property type="entry name" value="PROKAR_LIPOPROTEIN"/>
    <property type="match status" value="1"/>
</dbReference>
<evidence type="ECO:0000313" key="1">
    <source>
        <dbReference type="EMBL" id="MBL4915105.1"/>
    </source>
</evidence>
<gene>
    <name evidence="1" type="ORF">JMA39_18565</name>
</gene>
<protein>
    <recommendedName>
        <fullName evidence="3">Lipoprotein</fullName>
    </recommendedName>
</protein>
<dbReference type="EMBL" id="JAESVD010000013">
    <property type="protein sequence ID" value="MBL4915105.1"/>
    <property type="molecule type" value="Genomic_DNA"/>
</dbReference>
<dbReference type="RefSeq" id="WP_202723373.1">
    <property type="nucleotide sequence ID" value="NZ_JAESVD010000013.1"/>
</dbReference>
<evidence type="ECO:0008006" key="3">
    <source>
        <dbReference type="Google" id="ProtNLM"/>
    </source>
</evidence>
<comment type="caution">
    <text evidence="1">The sequence shown here is derived from an EMBL/GenBank/DDBJ whole genome shotgun (WGS) entry which is preliminary data.</text>
</comment>
<sequence length="300" mass="35125">MRKIAIYVLLFVTFLGCSTKVGYYFLDWVIEWKLEEYVTLNSLQQKQFQSGLNQFLAWHRTEELPRYAKQLSQLALALENQTLTSRLWAQQVEQAKSHWSRTFEFVNPSLVPLISSFSDQQVQQVIARLKVDEKRLNQKYLGKDQQALVAMADERIENRIKRWIGKLSQEQKQAIHQYNLSRATTLDMWLEYRHEWIRLFEQALKNRQNQLALSHSLTILMSQPDRLKSAIYKNSLDANTQKFGELLIRLNQLASGQQKRRFQKKLTSLITDLRELSGSPMLTAEHPIGASALFAIKILR</sequence>
<evidence type="ECO:0000313" key="2">
    <source>
        <dbReference type="Proteomes" id="UP000604898"/>
    </source>
</evidence>
<dbReference type="Pfam" id="PF19795">
    <property type="entry name" value="DUF6279"/>
    <property type="match status" value="1"/>
</dbReference>
<keyword evidence="2" id="KW-1185">Reference proteome</keyword>
<dbReference type="Proteomes" id="UP000604898">
    <property type="component" value="Unassembled WGS sequence"/>
</dbReference>
<organism evidence="1 2">
    <name type="scientific">Shewanella schlegeliana</name>
    <dbReference type="NCBI Taxonomy" id="190308"/>
    <lineage>
        <taxon>Bacteria</taxon>
        <taxon>Pseudomonadati</taxon>
        <taxon>Pseudomonadota</taxon>
        <taxon>Gammaproteobacteria</taxon>
        <taxon>Alteromonadales</taxon>
        <taxon>Shewanellaceae</taxon>
        <taxon>Shewanella</taxon>
    </lineage>
</organism>
<dbReference type="InterPro" id="IPR016875">
    <property type="entry name" value="UCP028200"/>
</dbReference>
<proteinExistence type="predicted"/>
<accession>A0ABS1T2S7</accession>
<reference evidence="1 2" key="1">
    <citation type="submission" date="2021-01" db="EMBL/GenBank/DDBJ databases">
        <title>Genome sequence of Shewanella schlegeliana JCM 11561.</title>
        <authorList>
            <person name="Zhang H."/>
            <person name="Li C."/>
        </authorList>
    </citation>
    <scope>NUCLEOTIDE SEQUENCE [LARGE SCALE GENOMIC DNA]</scope>
    <source>
        <strain evidence="1 2">JCM 11561</strain>
    </source>
</reference>